<sequence length="95" mass="10529">MGASCLSDTRLLAGHCRPTASPWAPPPCRPTGPHPASARSQPTAAARRRCTAAALAARRRRAREHHLPLARAPQPLTREFAARRERVRKKDDDRH</sequence>
<dbReference type="AlphaFoldDB" id="A0A0A9LVU8"/>
<organism evidence="2">
    <name type="scientific">Arundo donax</name>
    <name type="common">Giant reed</name>
    <name type="synonym">Donax arundinaceus</name>
    <dbReference type="NCBI Taxonomy" id="35708"/>
    <lineage>
        <taxon>Eukaryota</taxon>
        <taxon>Viridiplantae</taxon>
        <taxon>Streptophyta</taxon>
        <taxon>Embryophyta</taxon>
        <taxon>Tracheophyta</taxon>
        <taxon>Spermatophyta</taxon>
        <taxon>Magnoliopsida</taxon>
        <taxon>Liliopsida</taxon>
        <taxon>Poales</taxon>
        <taxon>Poaceae</taxon>
        <taxon>PACMAD clade</taxon>
        <taxon>Arundinoideae</taxon>
        <taxon>Arundineae</taxon>
        <taxon>Arundo</taxon>
    </lineage>
</organism>
<proteinExistence type="predicted"/>
<reference evidence="2" key="1">
    <citation type="submission" date="2014-09" db="EMBL/GenBank/DDBJ databases">
        <authorList>
            <person name="Magalhaes I.L.F."/>
            <person name="Oliveira U."/>
            <person name="Santos F.R."/>
            <person name="Vidigal T.H.D.A."/>
            <person name="Brescovit A.D."/>
            <person name="Santos A.J."/>
        </authorList>
    </citation>
    <scope>NUCLEOTIDE SEQUENCE</scope>
    <source>
        <tissue evidence="2">Shoot tissue taken approximately 20 cm above the soil surface</tissue>
    </source>
</reference>
<feature type="compositionally biased region" description="Basic and acidic residues" evidence="1">
    <location>
        <begin position="80"/>
        <end position="95"/>
    </location>
</feature>
<dbReference type="EMBL" id="GBRH01160499">
    <property type="protein sequence ID" value="JAE37397.1"/>
    <property type="molecule type" value="Transcribed_RNA"/>
</dbReference>
<accession>A0A0A9LVU8</accession>
<evidence type="ECO:0000256" key="1">
    <source>
        <dbReference type="SAM" id="MobiDB-lite"/>
    </source>
</evidence>
<name>A0A0A9LVU8_ARUDO</name>
<feature type="compositionally biased region" description="Pro residues" evidence="1">
    <location>
        <begin position="23"/>
        <end position="33"/>
    </location>
</feature>
<evidence type="ECO:0000313" key="2">
    <source>
        <dbReference type="EMBL" id="JAE37397.1"/>
    </source>
</evidence>
<reference evidence="2" key="2">
    <citation type="journal article" date="2015" name="Data Brief">
        <title>Shoot transcriptome of the giant reed, Arundo donax.</title>
        <authorList>
            <person name="Barrero R.A."/>
            <person name="Guerrero F.D."/>
            <person name="Moolhuijzen P."/>
            <person name="Goolsby J.A."/>
            <person name="Tidwell J."/>
            <person name="Bellgard S.E."/>
            <person name="Bellgard M.I."/>
        </authorList>
    </citation>
    <scope>NUCLEOTIDE SEQUENCE</scope>
    <source>
        <tissue evidence="2">Shoot tissue taken approximately 20 cm above the soil surface</tissue>
    </source>
</reference>
<feature type="region of interest" description="Disordered" evidence="1">
    <location>
        <begin position="16"/>
        <end position="95"/>
    </location>
</feature>
<protein>
    <submittedName>
        <fullName evidence="2">Uncharacterized protein</fullName>
    </submittedName>
</protein>